<dbReference type="SUPFAM" id="SSF51735">
    <property type="entry name" value="NAD(P)-binding Rossmann-fold domains"/>
    <property type="match status" value="1"/>
</dbReference>
<dbReference type="RefSeq" id="WP_278157860.1">
    <property type="nucleotide sequence ID" value="NZ_CP121252.1"/>
</dbReference>
<feature type="domain" description="DUF2520" evidence="2">
    <location>
        <begin position="160"/>
        <end position="291"/>
    </location>
</feature>
<dbReference type="InterPro" id="IPR036291">
    <property type="entry name" value="NAD(P)-bd_dom_sf"/>
</dbReference>
<organism evidence="3 4">
    <name type="scientific">Citricoccus muralis</name>
    <dbReference type="NCBI Taxonomy" id="169134"/>
    <lineage>
        <taxon>Bacteria</taxon>
        <taxon>Bacillati</taxon>
        <taxon>Actinomycetota</taxon>
        <taxon>Actinomycetes</taxon>
        <taxon>Micrococcales</taxon>
        <taxon>Micrococcaceae</taxon>
        <taxon>Citricoccus</taxon>
    </lineage>
</organism>
<dbReference type="PANTHER" id="PTHR40459:SF1">
    <property type="entry name" value="CONSERVED HYPOTHETICAL ALANINE AND LEUCINE RICH PROTEIN"/>
    <property type="match status" value="1"/>
</dbReference>
<sequence>MSVDEPATGDVGAVPRLSNADSRPGRLGIGVIGAGRVGAVLGAALRNAGHALTGVHAVSEASRTRAEALLPEVPVLEIPEILRRSEMVLFAVPDDVLPELITGLADAGHIVTGHLLVHTSGRFGTAVMNPVRAHGAIPLALHPAMTFTGLSLDLARLQDCAFGVTADPVVLPIAQALVVEMGGEPVPIAEADRPTYHAALAHASNHLVTLTAQSRQLLEHIGVTAPERMLSNLMHAALENSLIDGDAALTGPVARGDVGTVARHLAVLTTLVDDDPDAADLLDTYRALSLATAERAHARGVLPEPAYRSLRELLS</sequence>
<dbReference type="InterPro" id="IPR018931">
    <property type="entry name" value="DUF2520"/>
</dbReference>
<evidence type="ECO:0000313" key="4">
    <source>
        <dbReference type="Proteomes" id="UP001219037"/>
    </source>
</evidence>
<dbReference type="EMBL" id="CP121252">
    <property type="protein sequence ID" value="WFP16768.1"/>
    <property type="molecule type" value="Genomic_DNA"/>
</dbReference>
<dbReference type="Pfam" id="PF10727">
    <property type="entry name" value="Rossmann-like"/>
    <property type="match status" value="1"/>
</dbReference>
<dbReference type="SUPFAM" id="SSF48179">
    <property type="entry name" value="6-phosphogluconate dehydrogenase C-terminal domain-like"/>
    <property type="match status" value="1"/>
</dbReference>
<dbReference type="InterPro" id="IPR019665">
    <property type="entry name" value="OxRdtase/DH_put_Rossmann_dom"/>
</dbReference>
<dbReference type="Gene3D" id="3.40.50.720">
    <property type="entry name" value="NAD(P)-binding Rossmann-like Domain"/>
    <property type="match status" value="1"/>
</dbReference>
<dbReference type="Proteomes" id="UP001219037">
    <property type="component" value="Chromosome"/>
</dbReference>
<protein>
    <submittedName>
        <fullName evidence="3">DUF2520 domain-containing protein</fullName>
    </submittedName>
</protein>
<dbReference type="InterPro" id="IPR008927">
    <property type="entry name" value="6-PGluconate_DH-like_C_sf"/>
</dbReference>
<evidence type="ECO:0000259" key="2">
    <source>
        <dbReference type="Pfam" id="PF10728"/>
    </source>
</evidence>
<feature type="domain" description="Putative oxidoreductase/dehydrogenase Rossmann-like" evidence="1">
    <location>
        <begin position="19"/>
        <end position="143"/>
    </location>
</feature>
<evidence type="ECO:0000259" key="1">
    <source>
        <dbReference type="Pfam" id="PF10727"/>
    </source>
</evidence>
<reference evidence="3 4" key="1">
    <citation type="submission" date="2023-04" db="EMBL/GenBank/DDBJ databases">
        <title>Funneling lignin-derived compounds into biodiesel using alkali-halophilic Citricoccus sp. P2.</title>
        <authorList>
            <person name="Luo C.-B."/>
        </authorList>
    </citation>
    <scope>NUCLEOTIDE SEQUENCE [LARGE SCALE GENOMIC DNA]</scope>
    <source>
        <strain evidence="3 4">P2</strain>
    </source>
</reference>
<gene>
    <name evidence="3" type="ORF">P8192_01175</name>
</gene>
<accession>A0ABY8H7Y9</accession>
<dbReference type="PANTHER" id="PTHR40459">
    <property type="entry name" value="CONSERVED HYPOTHETICAL ALANINE AND LEUCINE RICH PROTEIN"/>
    <property type="match status" value="1"/>
</dbReference>
<keyword evidence="4" id="KW-1185">Reference proteome</keyword>
<proteinExistence type="predicted"/>
<dbReference type="Gene3D" id="1.10.1040.20">
    <property type="entry name" value="ProC-like, C-terminal domain"/>
    <property type="match status" value="1"/>
</dbReference>
<dbReference type="Pfam" id="PF10728">
    <property type="entry name" value="DUF2520"/>
    <property type="match status" value="1"/>
</dbReference>
<evidence type="ECO:0000313" key="3">
    <source>
        <dbReference type="EMBL" id="WFP16768.1"/>
    </source>
</evidence>
<name>A0ABY8H7Y9_9MICC</name>
<dbReference type="InterPro" id="IPR037108">
    <property type="entry name" value="TM1727-like_C_sf"/>
</dbReference>